<dbReference type="GeneID" id="100902473"/>
<dbReference type="CDD" id="cd00170">
    <property type="entry name" value="SEC14"/>
    <property type="match status" value="1"/>
</dbReference>
<dbReference type="SMART" id="SM01100">
    <property type="entry name" value="CRAL_TRIO_N"/>
    <property type="match status" value="1"/>
</dbReference>
<dbReference type="InterPro" id="IPR001251">
    <property type="entry name" value="CRAL-TRIO_dom"/>
</dbReference>
<sequence>MTITELSVRGPGPLLATHPHLINATAGAVTASEAESAGQREKGLEDLRIRIQSLKNDNPLSKFREDDLFLLCFLRSRRFDVDRAFKCYQKYYRVRSSHPAILYPQGVGPLDRVKFFELNNVTLQPKRNPIDGSTIYIWRKGDWVPGTDWDLAEHLTPSYWMIEHALREPAVQQRGVQIIIDGDGITWSMLPYIKVMVFKVLVHTVQDAFPARFRAIHIVNQPGLYDYIYACIRPFLKAKIVKRIHLHGGNMESLHQHIDPEVLPSEYGGKAGPFSNDWIRKQLYARDEEFRRHSHYGFLRDPSAANAK</sequence>
<dbReference type="InterPro" id="IPR036865">
    <property type="entry name" value="CRAL-TRIO_dom_sf"/>
</dbReference>
<feature type="domain" description="CRAL-TRIO" evidence="1">
    <location>
        <begin position="109"/>
        <end position="275"/>
    </location>
</feature>
<dbReference type="Pfam" id="PF00650">
    <property type="entry name" value="CRAL_TRIO"/>
    <property type="match status" value="1"/>
</dbReference>
<dbReference type="PRINTS" id="PR00180">
    <property type="entry name" value="CRETINALDHBP"/>
</dbReference>
<evidence type="ECO:0000313" key="3">
    <source>
        <dbReference type="RefSeq" id="XP_003748494.1"/>
    </source>
</evidence>
<reference evidence="3" key="1">
    <citation type="submission" date="2025-08" db="UniProtKB">
        <authorList>
            <consortium name="RefSeq"/>
        </authorList>
    </citation>
    <scope>IDENTIFICATION</scope>
</reference>
<dbReference type="InterPro" id="IPR036273">
    <property type="entry name" value="CRAL/TRIO_N_dom_sf"/>
</dbReference>
<dbReference type="AlphaFoldDB" id="A0AAJ6QYX7"/>
<dbReference type="Proteomes" id="UP000694867">
    <property type="component" value="Unplaced"/>
</dbReference>
<dbReference type="SUPFAM" id="SSF46938">
    <property type="entry name" value="CRAL/TRIO N-terminal domain"/>
    <property type="match status" value="1"/>
</dbReference>
<dbReference type="GO" id="GO:0016020">
    <property type="term" value="C:membrane"/>
    <property type="evidence" value="ECO:0007669"/>
    <property type="project" value="TreeGrafter"/>
</dbReference>
<accession>A0AAJ6QYX7</accession>
<keyword evidence="2" id="KW-1185">Reference proteome</keyword>
<dbReference type="RefSeq" id="XP_003748494.1">
    <property type="nucleotide sequence ID" value="XM_003748446.1"/>
</dbReference>
<dbReference type="PANTHER" id="PTHR10174">
    <property type="entry name" value="ALPHA-TOCOPHEROL TRANSFER PROTEIN-RELATED"/>
    <property type="match status" value="1"/>
</dbReference>
<dbReference type="KEGG" id="goe:100902473"/>
<dbReference type="SUPFAM" id="SSF52087">
    <property type="entry name" value="CRAL/TRIO domain"/>
    <property type="match status" value="1"/>
</dbReference>
<dbReference type="GO" id="GO:1902936">
    <property type="term" value="F:phosphatidylinositol bisphosphate binding"/>
    <property type="evidence" value="ECO:0007669"/>
    <property type="project" value="TreeGrafter"/>
</dbReference>
<dbReference type="Gene3D" id="1.20.5.1200">
    <property type="entry name" value="Alpha-tocopherol transfer"/>
    <property type="match status" value="1"/>
</dbReference>
<dbReference type="Gene3D" id="1.10.8.20">
    <property type="entry name" value="N-terminal domain of phosphatidylinositol transfer protein sec14p"/>
    <property type="match status" value="1"/>
</dbReference>
<dbReference type="PANTHER" id="PTHR10174:SF130">
    <property type="entry name" value="ALPHA-TOCOPHEROL TRANSFER PROTEIN-LIKE"/>
    <property type="match status" value="1"/>
</dbReference>
<proteinExistence type="predicted"/>
<evidence type="ECO:0000313" key="2">
    <source>
        <dbReference type="Proteomes" id="UP000694867"/>
    </source>
</evidence>
<gene>
    <name evidence="3" type="primary">LOC100902473</name>
</gene>
<organism evidence="2 3">
    <name type="scientific">Galendromus occidentalis</name>
    <name type="common">western predatory mite</name>
    <dbReference type="NCBI Taxonomy" id="34638"/>
    <lineage>
        <taxon>Eukaryota</taxon>
        <taxon>Metazoa</taxon>
        <taxon>Ecdysozoa</taxon>
        <taxon>Arthropoda</taxon>
        <taxon>Chelicerata</taxon>
        <taxon>Arachnida</taxon>
        <taxon>Acari</taxon>
        <taxon>Parasitiformes</taxon>
        <taxon>Mesostigmata</taxon>
        <taxon>Gamasina</taxon>
        <taxon>Phytoseioidea</taxon>
        <taxon>Phytoseiidae</taxon>
        <taxon>Typhlodrominae</taxon>
        <taxon>Galendromus</taxon>
    </lineage>
</organism>
<dbReference type="InterPro" id="IPR011074">
    <property type="entry name" value="CRAL/TRIO_N_dom"/>
</dbReference>
<protein>
    <submittedName>
        <fullName evidence="3">Alpha-tocopherol transfer protein-like</fullName>
    </submittedName>
</protein>
<dbReference type="PROSITE" id="PS50191">
    <property type="entry name" value="CRAL_TRIO"/>
    <property type="match status" value="1"/>
</dbReference>
<evidence type="ECO:0000259" key="1">
    <source>
        <dbReference type="PROSITE" id="PS50191"/>
    </source>
</evidence>
<dbReference type="SMART" id="SM00516">
    <property type="entry name" value="SEC14"/>
    <property type="match status" value="1"/>
</dbReference>
<dbReference type="Gene3D" id="3.40.525.10">
    <property type="entry name" value="CRAL-TRIO lipid binding domain"/>
    <property type="match status" value="1"/>
</dbReference>
<name>A0AAJ6QYX7_9ACAR</name>